<keyword evidence="10" id="KW-1185">Reference proteome</keyword>
<keyword evidence="5" id="KW-1133">Transmembrane helix</keyword>
<feature type="chain" id="PRO_5008887975" description="LPXTG-motif cell wall-anchored protein/fimbrial isopeptide formation D2 family protein" evidence="6">
    <location>
        <begin position="27"/>
        <end position="492"/>
    </location>
</feature>
<feature type="domain" description="SpaA-like prealbumin fold" evidence="8">
    <location>
        <begin position="335"/>
        <end position="431"/>
    </location>
</feature>
<evidence type="ECO:0000313" key="10">
    <source>
        <dbReference type="Proteomes" id="UP000092574"/>
    </source>
</evidence>
<dbReference type="KEGG" id="byl:A4V09_21740"/>
<dbReference type="NCBIfam" id="TIGR01167">
    <property type="entry name" value="LPXTG_anchor"/>
    <property type="match status" value="1"/>
</dbReference>
<name>A0A1C7IGY5_9FIRM</name>
<feature type="domain" description="Gram-positive cocci surface proteins LPxTG" evidence="7">
    <location>
        <begin position="452"/>
        <end position="491"/>
    </location>
</feature>
<dbReference type="Pfam" id="PF17802">
    <property type="entry name" value="SpaA"/>
    <property type="match status" value="1"/>
</dbReference>
<dbReference type="Gene3D" id="2.60.40.10">
    <property type="entry name" value="Immunoglobulins"/>
    <property type="match status" value="1"/>
</dbReference>
<protein>
    <recommendedName>
        <fullName evidence="11">LPXTG-motif cell wall-anchored protein/fimbrial isopeptide formation D2 family protein</fullName>
    </recommendedName>
</protein>
<organism evidence="9 10">
    <name type="scientific">Blautia pseudococcoides</name>
    <dbReference type="NCBI Taxonomy" id="1796616"/>
    <lineage>
        <taxon>Bacteria</taxon>
        <taxon>Bacillati</taxon>
        <taxon>Bacillota</taxon>
        <taxon>Clostridia</taxon>
        <taxon>Lachnospirales</taxon>
        <taxon>Lachnospiraceae</taxon>
        <taxon>Blautia</taxon>
    </lineage>
</organism>
<dbReference type="RefSeq" id="WP_065544222.1">
    <property type="nucleotide sequence ID" value="NZ_CP015405.2"/>
</dbReference>
<feature type="transmembrane region" description="Helical" evidence="5">
    <location>
        <begin position="463"/>
        <end position="485"/>
    </location>
</feature>
<dbReference type="InterPro" id="IPR019931">
    <property type="entry name" value="LPXTG_anchor"/>
</dbReference>
<keyword evidence="5" id="KW-0812">Transmembrane</keyword>
<keyword evidence="5" id="KW-0472">Membrane</keyword>
<evidence type="ECO:0000256" key="4">
    <source>
        <dbReference type="ARBA" id="ARBA00023088"/>
    </source>
</evidence>
<dbReference type="OrthoDB" id="1819349at2"/>
<keyword evidence="2" id="KW-0964">Secreted</keyword>
<feature type="signal peptide" evidence="6">
    <location>
        <begin position="1"/>
        <end position="26"/>
    </location>
</feature>
<evidence type="ECO:0000313" key="9">
    <source>
        <dbReference type="EMBL" id="ANU78133.1"/>
    </source>
</evidence>
<keyword evidence="1" id="KW-0134">Cell wall</keyword>
<proteinExistence type="predicted"/>
<dbReference type="AlphaFoldDB" id="A0A1C7IGY5"/>
<dbReference type="InterPro" id="IPR041033">
    <property type="entry name" value="SpaA_PFL_dom_1"/>
</dbReference>
<evidence type="ECO:0000256" key="6">
    <source>
        <dbReference type="SAM" id="SignalP"/>
    </source>
</evidence>
<dbReference type="InterPro" id="IPR013783">
    <property type="entry name" value="Ig-like_fold"/>
</dbReference>
<evidence type="ECO:0000256" key="3">
    <source>
        <dbReference type="ARBA" id="ARBA00022729"/>
    </source>
</evidence>
<dbReference type="Pfam" id="PF00746">
    <property type="entry name" value="Gram_pos_anchor"/>
    <property type="match status" value="1"/>
</dbReference>
<gene>
    <name evidence="9" type="ORF">A4V09_21740</name>
</gene>
<evidence type="ECO:0000256" key="2">
    <source>
        <dbReference type="ARBA" id="ARBA00022525"/>
    </source>
</evidence>
<evidence type="ECO:0000256" key="1">
    <source>
        <dbReference type="ARBA" id="ARBA00022512"/>
    </source>
</evidence>
<evidence type="ECO:0000256" key="5">
    <source>
        <dbReference type="SAM" id="Phobius"/>
    </source>
</evidence>
<evidence type="ECO:0000259" key="8">
    <source>
        <dbReference type="Pfam" id="PF17802"/>
    </source>
</evidence>
<evidence type="ECO:0000259" key="7">
    <source>
        <dbReference type="Pfam" id="PF00746"/>
    </source>
</evidence>
<keyword evidence="3 6" id="KW-0732">Signal</keyword>
<sequence>MSKIKKVLAMLLALAMVLGTTLTTFAAEATDGNAEIKINNAEGARFGTVQVIEDDSSTDTGWAFVDGYAQYFTQANAFNTDNEQEIIKGMIHAQNPNAKEAKEIDGFAHKYAAALQNVFATITDETATATNPIPVENAGVYVIRGFEGEGITYSPMAAYVGFNYVTGKPSGILNAEEINAKKSTTHVEKENNDEDKVVEINKPVTYKVNSIVPFVPETDSNKYYRIIDEIKGAVYELKDNALDVNVVIKETKDSEQSKYTNTYKVVPTTTADNNQTFELDLDALLEGNPYANMYIELSYTAIVKDMIVNNTVYAGKGENEGKGDYGSDNDKLVSGTVTLTKKDANDETILLAGAEFVLTKVVDGVVNYATVDKTTNKLTGWTTVEKDATPLETKDDGTVTVNGLEKDVEYKFKEIKAPDGYSINETDVTVTWGDVPAELDKPVEGISQMLDTKLSSLPGTGGIGTTIFTIGGCLIMIVAAGLFFASRRKSAK</sequence>
<evidence type="ECO:0008006" key="11">
    <source>
        <dbReference type="Google" id="ProtNLM"/>
    </source>
</evidence>
<keyword evidence="4" id="KW-0572">Peptidoglycan-anchor</keyword>
<dbReference type="Gene3D" id="2.60.40.740">
    <property type="match status" value="1"/>
</dbReference>
<reference evidence="9" key="1">
    <citation type="submission" date="2017-04" db="EMBL/GenBank/DDBJ databases">
        <title>Complete Genome Sequences of Twelve Strains of a Stable Defined Moderately Diverse Mouse Microbiota 2 (sDMDMm2).</title>
        <authorList>
            <person name="Uchimura Y."/>
            <person name="Wyss M."/>
            <person name="Brugiroux S."/>
            <person name="Limenitakis J.P."/>
            <person name="Stecher B."/>
            <person name="McCoy K.D."/>
            <person name="Macpherson A.J."/>
        </authorList>
    </citation>
    <scope>NUCLEOTIDE SEQUENCE</scope>
    <source>
        <strain evidence="9">YL58</strain>
    </source>
</reference>
<dbReference type="Proteomes" id="UP000092574">
    <property type="component" value="Chromosome"/>
</dbReference>
<dbReference type="EMBL" id="CP015405">
    <property type="protein sequence ID" value="ANU78133.1"/>
    <property type="molecule type" value="Genomic_DNA"/>
</dbReference>
<dbReference type="STRING" id="1796616.A4V09_21740"/>
<accession>A0A1C7IGY5</accession>